<organism evidence="2 3">
    <name type="scientific">Fusarium kuroshium</name>
    <dbReference type="NCBI Taxonomy" id="2010991"/>
    <lineage>
        <taxon>Eukaryota</taxon>
        <taxon>Fungi</taxon>
        <taxon>Dikarya</taxon>
        <taxon>Ascomycota</taxon>
        <taxon>Pezizomycotina</taxon>
        <taxon>Sordariomycetes</taxon>
        <taxon>Hypocreomycetidae</taxon>
        <taxon>Hypocreales</taxon>
        <taxon>Nectriaceae</taxon>
        <taxon>Fusarium</taxon>
        <taxon>Fusarium solani species complex</taxon>
    </lineage>
</organism>
<keyword evidence="1" id="KW-0812">Transmembrane</keyword>
<keyword evidence="1" id="KW-1133">Transmembrane helix</keyword>
<feature type="transmembrane region" description="Helical" evidence="1">
    <location>
        <begin position="525"/>
        <end position="547"/>
    </location>
</feature>
<evidence type="ECO:0000256" key="1">
    <source>
        <dbReference type="SAM" id="Phobius"/>
    </source>
</evidence>
<feature type="transmembrane region" description="Helical" evidence="1">
    <location>
        <begin position="154"/>
        <end position="175"/>
    </location>
</feature>
<keyword evidence="1" id="KW-0472">Membrane</keyword>
<evidence type="ECO:0000313" key="3">
    <source>
        <dbReference type="Proteomes" id="UP000277212"/>
    </source>
</evidence>
<feature type="transmembrane region" description="Helical" evidence="1">
    <location>
        <begin position="294"/>
        <end position="317"/>
    </location>
</feature>
<feature type="transmembrane region" description="Helical" evidence="1">
    <location>
        <begin position="559"/>
        <end position="583"/>
    </location>
</feature>
<protein>
    <submittedName>
        <fullName evidence="2">Uncharacterized protein</fullName>
    </submittedName>
</protein>
<feature type="transmembrane region" description="Helical" evidence="1">
    <location>
        <begin position="480"/>
        <end position="505"/>
    </location>
</feature>
<dbReference type="PANTHER" id="PTHR37577">
    <property type="entry name" value="INTEGRAL MEMBRANE PROTEIN"/>
    <property type="match status" value="1"/>
</dbReference>
<feature type="transmembrane region" description="Helical" evidence="1">
    <location>
        <begin position="603"/>
        <end position="626"/>
    </location>
</feature>
<reference evidence="2 3" key="1">
    <citation type="submission" date="2017-06" db="EMBL/GenBank/DDBJ databases">
        <title>Comparative genomic analysis of Ambrosia Fusariam Clade fungi.</title>
        <authorList>
            <person name="Stajich J.E."/>
            <person name="Carrillo J."/>
            <person name="Kijimoto T."/>
            <person name="Eskalen A."/>
            <person name="O'Donnell K."/>
            <person name="Kasson M."/>
        </authorList>
    </citation>
    <scope>NUCLEOTIDE SEQUENCE [LARGE SCALE GENOMIC DNA]</scope>
    <source>
        <strain evidence="2">UCR3666</strain>
    </source>
</reference>
<sequence>MVNCNYKLTDQWEEEVSYPEPYEDIEGVGVLVGFLGTAWLMIAMLLVYYLVFYDPELDPFADKSCQGRTQAVFKANPIDEMLLGFIRRCNRKILGRFGCFGKDGPSPSLSRLRQSMTRCILNFVDVQLIAGLGILISGFLSLNQELSAYHWSMVIYLAWLSNITHLSGLTALRGYFHFRQRERGWRLALMFLVMVLLLIALGPTAFFNWRGYGRYVVEPASFAICYFNPGKSLEAYQATKEMQDPYWFTPFSQSMAFQDVVVSMALVTLNFFTKALRTFRSISQALNGTVRRKWHLIVVMPCLATLLVLRLYLDILISMPWDIYWLLISSLWATLNLDGLKLATARQRPNEMHTTWTFGQTLPVLMLLGPAIIAIGGFVGGGPEHTDNLLDRQSPVRLDRPVGEEEFRGRQSPNQAGSLAPIRHIAGSRSEERIDSDAESTSFLFPPNATVPSTNIMQLETDLDAQELAWLHRNYYETKWAPVICFWSCVQISLVGPIVIVPAVLERYPSLALEPASPLKWLQRLWVWAVAAQPAAIFSLILVNMAAEEFRGGRKWLHHPVVCHGLSFFFCLLGGSSVIIFFVESELSLEILATIFSQEANLSLLLVGVAHILGYLFYGILMFFLAW</sequence>
<dbReference type="STRING" id="2010991.A0A3M2SA03"/>
<accession>A0A3M2SA03</accession>
<feature type="transmembrane region" description="Helical" evidence="1">
    <location>
        <begin position="187"/>
        <end position="209"/>
    </location>
</feature>
<evidence type="ECO:0000313" key="2">
    <source>
        <dbReference type="EMBL" id="RMJ13995.1"/>
    </source>
</evidence>
<feature type="transmembrane region" description="Helical" evidence="1">
    <location>
        <begin position="119"/>
        <end position="142"/>
    </location>
</feature>
<dbReference type="EMBL" id="NKUJ01000096">
    <property type="protein sequence ID" value="RMJ13995.1"/>
    <property type="molecule type" value="Genomic_DNA"/>
</dbReference>
<dbReference type="OrthoDB" id="5427664at2759"/>
<keyword evidence="3" id="KW-1185">Reference proteome</keyword>
<dbReference type="PANTHER" id="PTHR37577:SF1">
    <property type="entry name" value="INTEGRAL MEMBRANE PROTEIN"/>
    <property type="match status" value="1"/>
</dbReference>
<dbReference type="AlphaFoldDB" id="A0A3M2SA03"/>
<dbReference type="InterPro" id="IPR053018">
    <property type="entry name" value="Elsinochrome_Biosynth-Asso"/>
</dbReference>
<comment type="caution">
    <text evidence="2">The sequence shown here is derived from an EMBL/GenBank/DDBJ whole genome shotgun (WGS) entry which is preliminary data.</text>
</comment>
<proteinExistence type="predicted"/>
<name>A0A3M2SA03_9HYPO</name>
<feature type="transmembrane region" description="Helical" evidence="1">
    <location>
        <begin position="255"/>
        <end position="273"/>
    </location>
</feature>
<gene>
    <name evidence="2" type="ORF">CDV36_006349</name>
</gene>
<dbReference type="Proteomes" id="UP000277212">
    <property type="component" value="Unassembled WGS sequence"/>
</dbReference>
<feature type="transmembrane region" description="Helical" evidence="1">
    <location>
        <begin position="28"/>
        <end position="51"/>
    </location>
</feature>